<protein>
    <recommendedName>
        <fullName evidence="5">Histidine phosphatase family protein</fullName>
    </recommendedName>
</protein>
<dbReference type="InterPro" id="IPR029033">
    <property type="entry name" value="His_PPase_superfam"/>
</dbReference>
<evidence type="ECO:0000256" key="1">
    <source>
        <dbReference type="ARBA" id="ARBA00022801"/>
    </source>
</evidence>
<keyword evidence="4" id="KW-1185">Reference proteome</keyword>
<dbReference type="AlphaFoldDB" id="A0A0U3B0F7"/>
<evidence type="ECO:0008006" key="5">
    <source>
        <dbReference type="Google" id="ProtNLM"/>
    </source>
</evidence>
<dbReference type="Gene3D" id="3.40.50.1240">
    <property type="entry name" value="Phosphoglycerate mutase-like"/>
    <property type="match status" value="1"/>
</dbReference>
<dbReference type="PANTHER" id="PTHR20935:SF0">
    <property type="entry name" value="SERINE_THREONINE-PROTEIN PHOSPHATASE PGAM5, MITOCHONDRIAL"/>
    <property type="match status" value="1"/>
</dbReference>
<feature type="transmembrane region" description="Helical" evidence="2">
    <location>
        <begin position="154"/>
        <end position="173"/>
    </location>
</feature>
<evidence type="ECO:0000313" key="3">
    <source>
        <dbReference type="EMBL" id="ALS99871.1"/>
    </source>
</evidence>
<gene>
    <name evidence="3" type="ORF">AT746_17440</name>
</gene>
<dbReference type="Pfam" id="PF00300">
    <property type="entry name" value="His_Phos_1"/>
    <property type="match status" value="1"/>
</dbReference>
<accession>A0A0U3B0F7</accession>
<evidence type="ECO:0000313" key="4">
    <source>
        <dbReference type="Proteomes" id="UP000068447"/>
    </source>
</evidence>
<keyword evidence="1" id="KW-0378">Hydrolase</keyword>
<dbReference type="EMBL" id="CP013650">
    <property type="protein sequence ID" value="ALS99871.1"/>
    <property type="molecule type" value="Genomic_DNA"/>
</dbReference>
<dbReference type="SUPFAM" id="SSF53254">
    <property type="entry name" value="Phosphoglycerate mutase-like"/>
    <property type="match status" value="1"/>
</dbReference>
<name>A0A0U3B0F7_9ALTE</name>
<dbReference type="OrthoDB" id="280692at2"/>
<organism evidence="3 4">
    <name type="scientific">Lacimicrobium alkaliphilum</name>
    <dbReference type="NCBI Taxonomy" id="1526571"/>
    <lineage>
        <taxon>Bacteria</taxon>
        <taxon>Pseudomonadati</taxon>
        <taxon>Pseudomonadota</taxon>
        <taxon>Gammaproteobacteria</taxon>
        <taxon>Alteromonadales</taxon>
        <taxon>Alteromonadaceae</taxon>
        <taxon>Lacimicrobium</taxon>
    </lineage>
</organism>
<evidence type="ECO:0000256" key="2">
    <source>
        <dbReference type="SAM" id="Phobius"/>
    </source>
</evidence>
<keyword evidence="2" id="KW-0472">Membrane</keyword>
<sequence length="223" mass="25127">MSVITLVRHGQASFGADNYDQLSALGEQQSIWLGEHWQQLGIRFDHMVTGNMRRHHQTASGMLQGLAQDADPEAVNSLNEYSFEGLLVPFRQAFSADWHATDQPRRDYYYNMKKALHFWSQGIIETDGSDSWDSFNKRVMESFYQLCGKRNKQLVIVSSGGVIATIIGSLLGIKSEQIIELSLQIKNSAVSSFLYNGKDFSLTGFNDLSHLLSSDKQSFITYS</sequence>
<dbReference type="KEGG" id="lal:AT746_17440"/>
<keyword evidence="2" id="KW-1133">Transmembrane helix</keyword>
<reference evidence="3 4" key="1">
    <citation type="submission" date="2015-12" db="EMBL/GenBank/DDBJ databases">
        <title>Complete genome of Lacimicrobium alkaliphilum KCTC 32984.</title>
        <authorList>
            <person name="Kim S.-G."/>
            <person name="Lee Y.-J."/>
        </authorList>
    </citation>
    <scope>NUCLEOTIDE SEQUENCE [LARGE SCALE GENOMIC DNA]</scope>
    <source>
        <strain evidence="3 4">YelD216</strain>
    </source>
</reference>
<dbReference type="STRING" id="1526571.AT746_17440"/>
<dbReference type="Proteomes" id="UP000068447">
    <property type="component" value="Chromosome"/>
</dbReference>
<dbReference type="SMART" id="SM00855">
    <property type="entry name" value="PGAM"/>
    <property type="match status" value="1"/>
</dbReference>
<dbReference type="RefSeq" id="WP_062483069.1">
    <property type="nucleotide sequence ID" value="NZ_CP013650.1"/>
</dbReference>
<dbReference type="InterPro" id="IPR051021">
    <property type="entry name" value="Mito_Ser/Thr_phosphatase"/>
</dbReference>
<proteinExistence type="predicted"/>
<dbReference type="CDD" id="cd07040">
    <property type="entry name" value="HP"/>
    <property type="match status" value="1"/>
</dbReference>
<keyword evidence="2" id="KW-0812">Transmembrane</keyword>
<dbReference type="GO" id="GO:0016787">
    <property type="term" value="F:hydrolase activity"/>
    <property type="evidence" value="ECO:0007669"/>
    <property type="project" value="UniProtKB-KW"/>
</dbReference>
<dbReference type="PANTHER" id="PTHR20935">
    <property type="entry name" value="PHOSPHOGLYCERATE MUTASE-RELATED"/>
    <property type="match status" value="1"/>
</dbReference>
<dbReference type="InterPro" id="IPR013078">
    <property type="entry name" value="His_Pase_superF_clade-1"/>
</dbReference>